<name>A0A5D4GTM2_9SPHI</name>
<protein>
    <recommendedName>
        <fullName evidence="3">Acetyltransferase (GNAT) family protein</fullName>
    </recommendedName>
</protein>
<reference evidence="1 2" key="1">
    <citation type="submission" date="2019-08" db="EMBL/GenBank/DDBJ databases">
        <title>Phlebobacter frassis gen. nov. sp. nov., a new member of family Sphingobacteriaceae isolated from sand fly rearing media.</title>
        <authorList>
            <person name="Kakumanu M.L."/>
            <person name="Marayati B.F."/>
            <person name="Wada-Katsumata A."/>
            <person name="Wasserberg G."/>
            <person name="Schal C."/>
            <person name="Apperson C.S."/>
            <person name="Ponnusamy L."/>
        </authorList>
    </citation>
    <scope>NUCLEOTIDE SEQUENCE [LARGE SCALE GENOMIC DNA]</scope>
    <source>
        <strain evidence="1 2">SSI9</strain>
    </source>
</reference>
<dbReference type="RefSeq" id="WP_148921244.1">
    <property type="nucleotide sequence ID" value="NZ_VTAV01000026.1"/>
</dbReference>
<evidence type="ECO:0000313" key="2">
    <source>
        <dbReference type="Proteomes" id="UP000322362"/>
    </source>
</evidence>
<gene>
    <name evidence="1" type="ORF">FXV77_21175</name>
</gene>
<keyword evidence="2" id="KW-1185">Reference proteome</keyword>
<dbReference type="Proteomes" id="UP000322362">
    <property type="component" value="Unassembled WGS sequence"/>
</dbReference>
<dbReference type="InterPro" id="IPR016181">
    <property type="entry name" value="Acyl_CoA_acyltransferase"/>
</dbReference>
<evidence type="ECO:0000313" key="1">
    <source>
        <dbReference type="EMBL" id="TYR31263.1"/>
    </source>
</evidence>
<evidence type="ECO:0008006" key="3">
    <source>
        <dbReference type="Google" id="ProtNLM"/>
    </source>
</evidence>
<comment type="caution">
    <text evidence="1">The sequence shown here is derived from an EMBL/GenBank/DDBJ whole genome shotgun (WGS) entry which is preliminary data.</text>
</comment>
<accession>A0A5D4GTM2</accession>
<dbReference type="Gene3D" id="3.40.630.30">
    <property type="match status" value="1"/>
</dbReference>
<proteinExistence type="predicted"/>
<dbReference type="AlphaFoldDB" id="A0A5D4GTM2"/>
<sequence>MNLVEFFDNQIVLKSDRVLLRPLAGSDIDELEKISYTDGLWEYGRRVKNRKDLEDYIGFCLDARKSKTLYPFVIIDKLDNKLAGIRCSAG</sequence>
<dbReference type="EMBL" id="VTAV01000026">
    <property type="protein sequence ID" value="TYR31263.1"/>
    <property type="molecule type" value="Genomic_DNA"/>
</dbReference>
<dbReference type="SUPFAM" id="SSF55729">
    <property type="entry name" value="Acyl-CoA N-acyltransferases (Nat)"/>
    <property type="match status" value="1"/>
</dbReference>
<organism evidence="1 2">
    <name type="scientific">Sphingobacterium phlebotomi</name>
    <dbReference type="NCBI Taxonomy" id="2605433"/>
    <lineage>
        <taxon>Bacteria</taxon>
        <taxon>Pseudomonadati</taxon>
        <taxon>Bacteroidota</taxon>
        <taxon>Sphingobacteriia</taxon>
        <taxon>Sphingobacteriales</taxon>
        <taxon>Sphingobacteriaceae</taxon>
        <taxon>Sphingobacterium</taxon>
    </lineage>
</organism>